<dbReference type="Pfam" id="PF00501">
    <property type="entry name" value="AMP-binding"/>
    <property type="match status" value="1"/>
</dbReference>
<dbReference type="InterPro" id="IPR042099">
    <property type="entry name" value="ANL_N_sf"/>
</dbReference>
<evidence type="ECO:0000259" key="3">
    <source>
        <dbReference type="Pfam" id="PF00501"/>
    </source>
</evidence>
<evidence type="ECO:0000259" key="4">
    <source>
        <dbReference type="Pfam" id="PF13193"/>
    </source>
</evidence>
<dbReference type="KEGG" id="gom:D7316_03728"/>
<dbReference type="InterPro" id="IPR000873">
    <property type="entry name" value="AMP-dep_synth/lig_dom"/>
</dbReference>
<dbReference type="InterPro" id="IPR045851">
    <property type="entry name" value="AMP-bd_C_sf"/>
</dbReference>
<protein>
    <submittedName>
        <fullName evidence="5">Long-chain-fatty-acid--CoA ligase</fullName>
        <ecNumber evidence="5">6.2.1.3</ecNumber>
    </submittedName>
</protein>
<feature type="domain" description="AMP-binding enzyme C-terminal" evidence="4">
    <location>
        <begin position="419"/>
        <end position="494"/>
    </location>
</feature>
<dbReference type="FunFam" id="3.30.300.30:FF:000008">
    <property type="entry name" value="2,3-dihydroxybenzoate-AMP ligase"/>
    <property type="match status" value="1"/>
</dbReference>
<comment type="similarity">
    <text evidence="1">Belongs to the ATP-dependent AMP-binding enzyme family.</text>
</comment>
<dbReference type="InterPro" id="IPR020845">
    <property type="entry name" value="AMP-binding_CS"/>
</dbReference>
<feature type="domain" description="AMP-dependent synthetase/ligase" evidence="3">
    <location>
        <begin position="8"/>
        <end position="369"/>
    </location>
</feature>
<dbReference type="OrthoDB" id="9803968at2"/>
<keyword evidence="2 5" id="KW-0436">Ligase</keyword>
<evidence type="ECO:0000256" key="1">
    <source>
        <dbReference type="ARBA" id="ARBA00006432"/>
    </source>
</evidence>
<dbReference type="PANTHER" id="PTHR43767:SF1">
    <property type="entry name" value="NONRIBOSOMAL PEPTIDE SYNTHASE PES1 (EUROFUNG)-RELATED"/>
    <property type="match status" value="1"/>
</dbReference>
<dbReference type="Gene3D" id="3.30.300.30">
    <property type="match status" value="1"/>
</dbReference>
<dbReference type="CDD" id="cd17631">
    <property type="entry name" value="FACL_FadD13-like"/>
    <property type="match status" value="1"/>
</dbReference>
<dbReference type="InterPro" id="IPR050237">
    <property type="entry name" value="ATP-dep_AMP-bd_enzyme"/>
</dbReference>
<dbReference type="Pfam" id="PF13193">
    <property type="entry name" value="AMP-binding_C"/>
    <property type="match status" value="1"/>
</dbReference>
<sequence length="505" mass="54148">MYLTQPLHRNVQLQPDAIATICGDRSFTFAEMCSQVASLAGGVRELGVESGDRVAILSLNSDRYMHMIVAVAWADAVIVPVNTRWSTKEIAYSLVEADVRVLVVDDAFSELVGELRSQCPDLDTVVHCGDGATPAGMVSYAQIAGAEPIPDARRGGDELAGIFYTGGTTGFPKGVMLSHRNLFASAMGSAASGAWSTRGRVLHVAPMFHLADLASTIGHMLLGGTHVIIPGFDPVATMTAIAEQGVTDVLLVPTMIQMTVDHPRLGDFDLSGLQVLMYGASPISEALLERARSAFPSARFLQAYGMTELSPVATLLTDDDHRDPVRRRSAGQAAPQSLVKIFDLDGNEVPRGDFGEIVVSGEHVMLGYWKKPDETAGAVRDGWMHTGDGGIMDDAGYVFVADRIKDMIISGGENVYSIEVENVIAKHPSVLQCAVIGVPDDQWGERVHAVVSLKPGATLSLDELREHSKAEIAGYKVPRSLEIVEAFPMSGAGKILKRELRKATV</sequence>
<reference evidence="5 6" key="1">
    <citation type="submission" date="2018-11" db="EMBL/GenBank/DDBJ databases">
        <title>Gordonia insulae sp. nov., isolated from an island soil.</title>
        <authorList>
            <person name="Kim Y.S."/>
            <person name="Kim S.B."/>
        </authorList>
    </citation>
    <scope>NUCLEOTIDE SEQUENCE [LARGE SCALE GENOMIC DNA]</scope>
    <source>
        <strain evidence="5 6">MMS17-SY073</strain>
    </source>
</reference>
<dbReference type="InterPro" id="IPR025110">
    <property type="entry name" value="AMP-bd_C"/>
</dbReference>
<dbReference type="EC" id="6.2.1.3" evidence="5"/>
<dbReference type="NCBIfam" id="NF004837">
    <property type="entry name" value="PRK06187.1"/>
    <property type="match status" value="1"/>
</dbReference>
<dbReference type="RefSeq" id="WP_124709533.1">
    <property type="nucleotide sequence ID" value="NZ_CP033972.1"/>
</dbReference>
<keyword evidence="6" id="KW-1185">Reference proteome</keyword>
<proteinExistence type="inferred from homology"/>
<gene>
    <name evidence="5" type="primary">lcfB_18</name>
    <name evidence="5" type="ORF">D7316_03728</name>
</gene>
<dbReference type="GO" id="GO:0004467">
    <property type="term" value="F:long-chain fatty acid-CoA ligase activity"/>
    <property type="evidence" value="ECO:0007669"/>
    <property type="project" value="UniProtKB-EC"/>
</dbReference>
<dbReference type="AlphaFoldDB" id="A0A3G8JSG6"/>
<organism evidence="5 6">
    <name type="scientific">Gordonia insulae</name>
    <dbReference type="NCBI Taxonomy" id="2420509"/>
    <lineage>
        <taxon>Bacteria</taxon>
        <taxon>Bacillati</taxon>
        <taxon>Actinomycetota</taxon>
        <taxon>Actinomycetes</taxon>
        <taxon>Mycobacteriales</taxon>
        <taxon>Gordoniaceae</taxon>
        <taxon>Gordonia</taxon>
    </lineage>
</organism>
<evidence type="ECO:0000313" key="6">
    <source>
        <dbReference type="Proteomes" id="UP000271469"/>
    </source>
</evidence>
<dbReference type="Proteomes" id="UP000271469">
    <property type="component" value="Chromosome"/>
</dbReference>
<name>A0A3G8JSG6_9ACTN</name>
<dbReference type="PROSITE" id="PS00455">
    <property type="entry name" value="AMP_BINDING"/>
    <property type="match status" value="1"/>
</dbReference>
<accession>A0A3G8JSG6</accession>
<dbReference type="SUPFAM" id="SSF56801">
    <property type="entry name" value="Acetyl-CoA synthetase-like"/>
    <property type="match status" value="1"/>
</dbReference>
<dbReference type="Gene3D" id="3.40.50.12780">
    <property type="entry name" value="N-terminal domain of ligase-like"/>
    <property type="match status" value="1"/>
</dbReference>
<evidence type="ECO:0000313" key="5">
    <source>
        <dbReference type="EMBL" id="AZG47120.1"/>
    </source>
</evidence>
<dbReference type="PANTHER" id="PTHR43767">
    <property type="entry name" value="LONG-CHAIN-FATTY-ACID--COA LIGASE"/>
    <property type="match status" value="1"/>
</dbReference>
<dbReference type="EMBL" id="CP033972">
    <property type="protein sequence ID" value="AZG47120.1"/>
    <property type="molecule type" value="Genomic_DNA"/>
</dbReference>
<evidence type="ECO:0000256" key="2">
    <source>
        <dbReference type="ARBA" id="ARBA00022598"/>
    </source>
</evidence>